<dbReference type="RefSeq" id="WP_045580663.1">
    <property type="nucleotide sequence ID" value="NZ_CP012401.1"/>
</dbReference>
<name>A0AAC8VWY6_9PROT</name>
<feature type="region of interest" description="Disordered" evidence="1">
    <location>
        <begin position="110"/>
        <end position="152"/>
    </location>
</feature>
<accession>A0AAC8VWY6</accession>
<dbReference type="Proteomes" id="UP000069935">
    <property type="component" value="Chromosome 1"/>
</dbReference>
<evidence type="ECO:0000256" key="1">
    <source>
        <dbReference type="SAM" id="MobiDB-lite"/>
    </source>
</evidence>
<dbReference type="AlphaFoldDB" id="A0AAC8VWY6"/>
<dbReference type="EMBL" id="CP012401">
    <property type="protein sequence ID" value="ALG70980.1"/>
    <property type="molecule type" value="Genomic_DNA"/>
</dbReference>
<reference evidence="2 3" key="2">
    <citation type="journal article" date="2016" name="Genome Announc.">
        <title>Complete Genome Sequence of a Strain of Azospirillum thiophilum Isolated from a Sulfide Spring.</title>
        <authorList>
            <person name="Fomenkov A."/>
            <person name="Vincze T."/>
            <person name="Grabovich M."/>
            <person name="Anton B.P."/>
            <person name="Dubinina G."/>
            <person name="Orlova M."/>
            <person name="Belousova E."/>
            <person name="Roberts R.J."/>
        </authorList>
    </citation>
    <scope>NUCLEOTIDE SEQUENCE [LARGE SCALE GENOMIC DNA]</scope>
    <source>
        <strain evidence="2 3">BV-S</strain>
    </source>
</reference>
<proteinExistence type="predicted"/>
<dbReference type="KEGG" id="ati:AL072_08705"/>
<evidence type="ECO:0000313" key="2">
    <source>
        <dbReference type="EMBL" id="ALG70980.1"/>
    </source>
</evidence>
<feature type="compositionally biased region" description="Low complexity" evidence="1">
    <location>
        <begin position="130"/>
        <end position="152"/>
    </location>
</feature>
<gene>
    <name evidence="2" type="ORF">AL072_08705</name>
</gene>
<keyword evidence="3" id="KW-1185">Reference proteome</keyword>
<sequence>MADLREFERGGVAPPLPHYTVDNLLAAEAQALLRQEAATWAEAALAGPSGGVRTVIGIRGAAGLGKSTTLLEAVLPLLRAGLRVTFFVPRLNLGDELAGKAIANLEAVAEAERRDSDPLEIWEPPPPCRPSASCADGRRSTSLARRSAAGPP</sequence>
<reference evidence="3" key="1">
    <citation type="submission" date="2015-08" db="EMBL/GenBank/DDBJ databases">
        <title>Complete Genome Sequence of Azospirillum thiophilum BV-S.</title>
        <authorList>
            <person name="Fomenkov A."/>
            <person name="Vincze T."/>
            <person name="Grabovich M."/>
            <person name="Dubinina G."/>
            <person name="Orlova M."/>
            <person name="Belousova E."/>
            <person name="Roberts R.J."/>
        </authorList>
    </citation>
    <scope>NUCLEOTIDE SEQUENCE [LARGE SCALE GENOMIC DNA]</scope>
    <source>
        <strain evidence="3">BV-S</strain>
    </source>
</reference>
<protein>
    <submittedName>
        <fullName evidence="2">Uncharacterized protein</fullName>
    </submittedName>
</protein>
<organism evidence="2 3">
    <name type="scientific">Azospirillum thiophilum</name>
    <dbReference type="NCBI Taxonomy" id="528244"/>
    <lineage>
        <taxon>Bacteria</taxon>
        <taxon>Pseudomonadati</taxon>
        <taxon>Pseudomonadota</taxon>
        <taxon>Alphaproteobacteria</taxon>
        <taxon>Rhodospirillales</taxon>
        <taxon>Azospirillaceae</taxon>
        <taxon>Azospirillum</taxon>
    </lineage>
</organism>
<evidence type="ECO:0000313" key="3">
    <source>
        <dbReference type="Proteomes" id="UP000069935"/>
    </source>
</evidence>